<gene>
    <name evidence="1" type="ordered locus">MTR_2g028250</name>
</gene>
<name>G7IFQ5_MEDTR</name>
<dbReference type="AlphaFoldDB" id="G7IFQ5"/>
<evidence type="ECO:0000313" key="3">
    <source>
        <dbReference type="Proteomes" id="UP000002051"/>
    </source>
</evidence>
<protein>
    <submittedName>
        <fullName evidence="1 2">Uncharacterized protein</fullName>
    </submittedName>
</protein>
<dbReference type="EMBL" id="CM001218">
    <property type="protein sequence ID" value="AES64656.1"/>
    <property type="molecule type" value="Genomic_DNA"/>
</dbReference>
<accession>G7IFQ5</accession>
<dbReference type="Proteomes" id="UP000002051">
    <property type="component" value="Chromosome 2"/>
</dbReference>
<evidence type="ECO:0000313" key="1">
    <source>
        <dbReference type="EMBL" id="AES64656.1"/>
    </source>
</evidence>
<reference evidence="2" key="3">
    <citation type="submission" date="2015-04" db="UniProtKB">
        <authorList>
            <consortium name="EnsemblPlants"/>
        </authorList>
    </citation>
    <scope>IDENTIFICATION</scope>
    <source>
        <strain evidence="2">cv. Jemalong A17</strain>
    </source>
</reference>
<organism evidence="1 3">
    <name type="scientific">Medicago truncatula</name>
    <name type="common">Barrel medic</name>
    <name type="synonym">Medicago tribuloides</name>
    <dbReference type="NCBI Taxonomy" id="3880"/>
    <lineage>
        <taxon>Eukaryota</taxon>
        <taxon>Viridiplantae</taxon>
        <taxon>Streptophyta</taxon>
        <taxon>Embryophyta</taxon>
        <taxon>Tracheophyta</taxon>
        <taxon>Spermatophyta</taxon>
        <taxon>Magnoliopsida</taxon>
        <taxon>eudicotyledons</taxon>
        <taxon>Gunneridae</taxon>
        <taxon>Pentapetalae</taxon>
        <taxon>rosids</taxon>
        <taxon>fabids</taxon>
        <taxon>Fabales</taxon>
        <taxon>Fabaceae</taxon>
        <taxon>Papilionoideae</taxon>
        <taxon>50 kb inversion clade</taxon>
        <taxon>NPAAA clade</taxon>
        <taxon>Hologalegina</taxon>
        <taxon>IRL clade</taxon>
        <taxon>Trifolieae</taxon>
        <taxon>Medicago</taxon>
    </lineage>
</organism>
<keyword evidence="3" id="KW-1185">Reference proteome</keyword>
<dbReference type="EnsemblPlants" id="AES64656">
    <property type="protein sequence ID" value="AES64656"/>
    <property type="gene ID" value="MTR_2g028250"/>
</dbReference>
<dbReference type="HOGENOM" id="CLU_2593346_0_0_1"/>
<reference evidence="1 3" key="2">
    <citation type="journal article" date="2014" name="BMC Genomics">
        <title>An improved genome release (version Mt4.0) for the model legume Medicago truncatula.</title>
        <authorList>
            <person name="Tang H."/>
            <person name="Krishnakumar V."/>
            <person name="Bidwell S."/>
            <person name="Rosen B."/>
            <person name="Chan A."/>
            <person name="Zhou S."/>
            <person name="Gentzbittel L."/>
            <person name="Childs K.L."/>
            <person name="Yandell M."/>
            <person name="Gundlach H."/>
            <person name="Mayer K.F."/>
            <person name="Schwartz D.C."/>
            <person name="Town C.D."/>
        </authorList>
    </citation>
    <scope>GENOME REANNOTATION</scope>
    <source>
        <strain evidence="2 3">cv. Jemalong A17</strain>
    </source>
</reference>
<proteinExistence type="predicted"/>
<dbReference type="PaxDb" id="3880-AES64656"/>
<reference evidence="1 3" key="1">
    <citation type="journal article" date="2011" name="Nature">
        <title>The Medicago genome provides insight into the evolution of rhizobial symbioses.</title>
        <authorList>
            <person name="Young N.D."/>
            <person name="Debelle F."/>
            <person name="Oldroyd G.E."/>
            <person name="Geurts R."/>
            <person name="Cannon S.B."/>
            <person name="Udvardi M.K."/>
            <person name="Benedito V.A."/>
            <person name="Mayer K.F."/>
            <person name="Gouzy J."/>
            <person name="Schoof H."/>
            <person name="Van de Peer Y."/>
            <person name="Proost S."/>
            <person name="Cook D.R."/>
            <person name="Meyers B.C."/>
            <person name="Spannagl M."/>
            <person name="Cheung F."/>
            <person name="De Mita S."/>
            <person name="Krishnakumar V."/>
            <person name="Gundlach H."/>
            <person name="Zhou S."/>
            <person name="Mudge J."/>
            <person name="Bharti A.K."/>
            <person name="Murray J.D."/>
            <person name="Naoumkina M.A."/>
            <person name="Rosen B."/>
            <person name="Silverstein K.A."/>
            <person name="Tang H."/>
            <person name="Rombauts S."/>
            <person name="Zhao P.X."/>
            <person name="Zhou P."/>
            <person name="Barbe V."/>
            <person name="Bardou P."/>
            <person name="Bechner M."/>
            <person name="Bellec A."/>
            <person name="Berger A."/>
            <person name="Berges H."/>
            <person name="Bidwell S."/>
            <person name="Bisseling T."/>
            <person name="Choisne N."/>
            <person name="Couloux A."/>
            <person name="Denny R."/>
            <person name="Deshpande S."/>
            <person name="Dai X."/>
            <person name="Doyle J.J."/>
            <person name="Dudez A.M."/>
            <person name="Farmer A.D."/>
            <person name="Fouteau S."/>
            <person name="Franken C."/>
            <person name="Gibelin C."/>
            <person name="Gish J."/>
            <person name="Goldstein S."/>
            <person name="Gonzalez A.J."/>
            <person name="Green P.J."/>
            <person name="Hallab A."/>
            <person name="Hartog M."/>
            <person name="Hua A."/>
            <person name="Humphray S.J."/>
            <person name="Jeong D.H."/>
            <person name="Jing Y."/>
            <person name="Jocker A."/>
            <person name="Kenton S.M."/>
            <person name="Kim D.J."/>
            <person name="Klee K."/>
            <person name="Lai H."/>
            <person name="Lang C."/>
            <person name="Lin S."/>
            <person name="Macmil S.L."/>
            <person name="Magdelenat G."/>
            <person name="Matthews L."/>
            <person name="McCorrison J."/>
            <person name="Monaghan E.L."/>
            <person name="Mun J.H."/>
            <person name="Najar F.Z."/>
            <person name="Nicholson C."/>
            <person name="Noirot C."/>
            <person name="O'Bleness M."/>
            <person name="Paule C.R."/>
            <person name="Poulain J."/>
            <person name="Prion F."/>
            <person name="Qin B."/>
            <person name="Qu C."/>
            <person name="Retzel E.F."/>
            <person name="Riddle C."/>
            <person name="Sallet E."/>
            <person name="Samain S."/>
            <person name="Samson N."/>
            <person name="Sanders I."/>
            <person name="Saurat O."/>
            <person name="Scarpelli C."/>
            <person name="Schiex T."/>
            <person name="Segurens B."/>
            <person name="Severin A.J."/>
            <person name="Sherrier D.J."/>
            <person name="Shi R."/>
            <person name="Sims S."/>
            <person name="Singer S.R."/>
            <person name="Sinharoy S."/>
            <person name="Sterck L."/>
            <person name="Viollet A."/>
            <person name="Wang B.B."/>
            <person name="Wang K."/>
            <person name="Wang M."/>
            <person name="Wang X."/>
            <person name="Warfsmann J."/>
            <person name="Weissenbach J."/>
            <person name="White D.D."/>
            <person name="White J.D."/>
            <person name="Wiley G.B."/>
            <person name="Wincker P."/>
            <person name="Xing Y."/>
            <person name="Yang L."/>
            <person name="Yao Z."/>
            <person name="Ying F."/>
            <person name="Zhai J."/>
            <person name="Zhou L."/>
            <person name="Zuber A."/>
            <person name="Denarie J."/>
            <person name="Dixon R.A."/>
            <person name="May G.D."/>
            <person name="Schwartz D.C."/>
            <person name="Rogers J."/>
            <person name="Quetier F."/>
            <person name="Town C.D."/>
            <person name="Roe B.A."/>
        </authorList>
    </citation>
    <scope>NUCLEOTIDE SEQUENCE [LARGE SCALE GENOMIC DNA]</scope>
    <source>
        <strain evidence="1">A17</strain>
        <strain evidence="2 3">cv. Jemalong A17</strain>
    </source>
</reference>
<evidence type="ECO:0000313" key="2">
    <source>
        <dbReference type="EnsemblPlants" id="AES64656"/>
    </source>
</evidence>
<sequence>MAGKFAKIELKDQSQAFAGLAEAQKKMNLPLILQCFTLNLIFKNQSLQLQWLGTLFRHLEDYSTMSFEKRKSIEIWNFKK</sequence>